<gene>
    <name evidence="2" type="ORF">J2S39_000265</name>
</gene>
<evidence type="ECO:0000313" key="3">
    <source>
        <dbReference type="Proteomes" id="UP001180840"/>
    </source>
</evidence>
<dbReference type="InterPro" id="IPR035165">
    <property type="entry name" value="DUF5319"/>
</dbReference>
<evidence type="ECO:0000313" key="2">
    <source>
        <dbReference type="EMBL" id="MDR7328589.1"/>
    </source>
</evidence>
<dbReference type="Proteomes" id="UP001180840">
    <property type="component" value="Unassembled WGS sequence"/>
</dbReference>
<organism evidence="2 3">
    <name type="scientific">Corynebacterium guangdongense</name>
    <dbReference type="NCBI Taxonomy" id="1783348"/>
    <lineage>
        <taxon>Bacteria</taxon>
        <taxon>Bacillati</taxon>
        <taxon>Actinomycetota</taxon>
        <taxon>Actinomycetes</taxon>
        <taxon>Mycobacteriales</taxon>
        <taxon>Corynebacteriaceae</taxon>
        <taxon>Corynebacterium</taxon>
    </lineage>
</organism>
<accession>A0ABU1ZUI3</accession>
<keyword evidence="3" id="KW-1185">Reference proteome</keyword>
<dbReference type="EMBL" id="JAVDXZ010000001">
    <property type="protein sequence ID" value="MDR7328589.1"/>
    <property type="molecule type" value="Genomic_DNA"/>
</dbReference>
<protein>
    <recommendedName>
        <fullName evidence="4">DUF5319 domain-containing protein</fullName>
    </recommendedName>
</protein>
<feature type="region of interest" description="Disordered" evidence="1">
    <location>
        <begin position="1"/>
        <end position="32"/>
    </location>
</feature>
<comment type="caution">
    <text evidence="2">The sequence shown here is derived from an EMBL/GenBank/DDBJ whole genome shotgun (WGS) entry which is preliminary data.</text>
</comment>
<dbReference type="RefSeq" id="WP_290197531.1">
    <property type="nucleotide sequence ID" value="NZ_CP047654.1"/>
</dbReference>
<proteinExistence type="predicted"/>
<sequence length="123" mass="14019">MNYDAMMPRDPFADDPNDPASFLDPEEPAPPLENDERAAIVEDLRLVRECQAKLTPRGMRGILFLCEDCDEWHYYDWEIMAANMQATLDGKLAAVHEPSAEPDVHAYVPWDYALGYLDGMEAR</sequence>
<name>A0ABU1ZUI3_9CORY</name>
<reference evidence="2" key="1">
    <citation type="submission" date="2023-07" db="EMBL/GenBank/DDBJ databases">
        <title>Sequencing the genomes of 1000 actinobacteria strains.</title>
        <authorList>
            <person name="Klenk H.-P."/>
        </authorList>
    </citation>
    <scope>NUCLEOTIDE SEQUENCE</scope>
    <source>
        <strain evidence="2">DSM 107476</strain>
    </source>
</reference>
<dbReference type="Pfam" id="PF17252">
    <property type="entry name" value="DUF5319"/>
    <property type="match status" value="1"/>
</dbReference>
<evidence type="ECO:0000256" key="1">
    <source>
        <dbReference type="SAM" id="MobiDB-lite"/>
    </source>
</evidence>
<evidence type="ECO:0008006" key="4">
    <source>
        <dbReference type="Google" id="ProtNLM"/>
    </source>
</evidence>